<dbReference type="InterPro" id="IPR007450">
    <property type="entry name" value="BamE_dom"/>
</dbReference>
<comment type="caution">
    <text evidence="4">The sequence shown here is derived from an EMBL/GenBank/DDBJ whole genome shotgun (WGS) entry which is preliminary data.</text>
</comment>
<sequence length="111" mass="12125">MCKQILAVLGVAALTAGCAVKPENPVDYVTYRDEPLVKQVEDGMSKQQVLTIGGTPSTQINRSDKPGSCNNYVLNREGHQQVYYVSFDANGQVDSKGFMTCEQHSANREAL</sequence>
<name>A0ABR7RZY3_AQUAC</name>
<dbReference type="Gene3D" id="3.30.1450.10">
    <property type="match status" value="1"/>
</dbReference>
<dbReference type="Proteomes" id="UP000744555">
    <property type="component" value="Unassembled WGS sequence"/>
</dbReference>
<evidence type="ECO:0000313" key="4">
    <source>
        <dbReference type="EMBL" id="MBC9250339.1"/>
    </source>
</evidence>
<proteinExistence type="predicted"/>
<evidence type="ECO:0000313" key="5">
    <source>
        <dbReference type="Proteomes" id="UP000744555"/>
    </source>
</evidence>
<dbReference type="EMBL" id="LZEU01000001">
    <property type="protein sequence ID" value="MBC9250339.1"/>
    <property type="molecule type" value="Genomic_DNA"/>
</dbReference>
<keyword evidence="5" id="KW-1185">Reference proteome</keyword>
<dbReference type="Pfam" id="PF04355">
    <property type="entry name" value="BamE"/>
    <property type="match status" value="1"/>
</dbReference>
<keyword evidence="2" id="KW-0472">Membrane</keyword>
<dbReference type="PROSITE" id="PS51257">
    <property type="entry name" value="PROKAR_LIPOPROTEIN"/>
    <property type="match status" value="1"/>
</dbReference>
<keyword evidence="1" id="KW-0732">Signal</keyword>
<evidence type="ECO:0000256" key="1">
    <source>
        <dbReference type="ARBA" id="ARBA00022729"/>
    </source>
</evidence>
<feature type="domain" description="Outer membrane protein assembly factor BamE" evidence="3">
    <location>
        <begin position="30"/>
        <end position="96"/>
    </location>
</feature>
<accession>A0ABR7RZY3</accession>
<dbReference type="InterPro" id="IPR037873">
    <property type="entry name" value="BamE-like"/>
</dbReference>
<reference evidence="4 5" key="1">
    <citation type="submission" date="2016-06" db="EMBL/GenBank/DDBJ databases">
        <authorList>
            <person name="Ramos C."/>
            <person name="Pintado A."/>
            <person name="Crespo-Gomez J.I."/>
        </authorList>
    </citation>
    <scope>NUCLEOTIDE SEQUENCE [LARGE SCALE GENOMIC DNA]</scope>
    <source>
        <strain evidence="4 5">AVO110</strain>
    </source>
</reference>
<protein>
    <submittedName>
        <fullName evidence="4">Transcriptional regulator</fullName>
    </submittedName>
</protein>
<dbReference type="RefSeq" id="WP_187805439.1">
    <property type="nucleotide sequence ID" value="NZ_LZEU01000001.1"/>
</dbReference>
<dbReference type="NCBIfam" id="NF008423">
    <property type="entry name" value="PRK11251.1"/>
    <property type="match status" value="1"/>
</dbReference>
<evidence type="ECO:0000259" key="3">
    <source>
        <dbReference type="Pfam" id="PF04355"/>
    </source>
</evidence>
<organism evidence="4 5">
    <name type="scientific">Aquipseudomonas alcaligenes</name>
    <name type="common">Pseudomonas alcaligenes</name>
    <dbReference type="NCBI Taxonomy" id="43263"/>
    <lineage>
        <taxon>Bacteria</taxon>
        <taxon>Pseudomonadati</taxon>
        <taxon>Pseudomonadota</taxon>
        <taxon>Gammaproteobacteria</taxon>
        <taxon>Pseudomonadales</taxon>
        <taxon>Pseudomonadaceae</taxon>
        <taxon>Aquipseudomonas</taxon>
    </lineage>
</organism>
<gene>
    <name evidence="4" type="ORF">A9179_08660</name>
</gene>
<evidence type="ECO:0000256" key="2">
    <source>
        <dbReference type="ARBA" id="ARBA00023136"/>
    </source>
</evidence>